<organism evidence="9 10">
    <name type="scientific">Geomonas terrae</name>
    <dbReference type="NCBI Taxonomy" id="2562681"/>
    <lineage>
        <taxon>Bacteria</taxon>
        <taxon>Pseudomonadati</taxon>
        <taxon>Thermodesulfobacteriota</taxon>
        <taxon>Desulfuromonadia</taxon>
        <taxon>Geobacterales</taxon>
        <taxon>Geobacteraceae</taxon>
        <taxon>Geomonas</taxon>
    </lineage>
</organism>
<evidence type="ECO:0000256" key="3">
    <source>
        <dbReference type="ARBA" id="ARBA00022679"/>
    </source>
</evidence>
<accession>A0A4S1CMG6</accession>
<evidence type="ECO:0000256" key="7">
    <source>
        <dbReference type="ARBA" id="ARBA00024033"/>
    </source>
</evidence>
<feature type="transmembrane region" description="Helical" evidence="8">
    <location>
        <begin position="369"/>
        <end position="389"/>
    </location>
</feature>
<dbReference type="GO" id="GO:0005886">
    <property type="term" value="C:plasma membrane"/>
    <property type="evidence" value="ECO:0007669"/>
    <property type="project" value="UniProtKB-SubCell"/>
</dbReference>
<reference evidence="9 10" key="1">
    <citation type="submission" date="2019-04" db="EMBL/GenBank/DDBJ databases">
        <title>Geobacter oryzae sp. nov., ferric-reducing bacteria isolated from paddy soil.</title>
        <authorList>
            <person name="Xu Z."/>
            <person name="Masuda Y."/>
            <person name="Itoh H."/>
            <person name="Senoo K."/>
        </authorList>
    </citation>
    <scope>NUCLEOTIDE SEQUENCE [LARGE SCALE GENOMIC DNA]</scope>
    <source>
        <strain evidence="9 10">Red111</strain>
    </source>
</reference>
<evidence type="ECO:0000313" key="10">
    <source>
        <dbReference type="Proteomes" id="UP000306416"/>
    </source>
</evidence>
<gene>
    <name evidence="9" type="ORF">E4633_03130</name>
</gene>
<dbReference type="GO" id="GO:0016758">
    <property type="term" value="F:hexosyltransferase activity"/>
    <property type="evidence" value="ECO:0007669"/>
    <property type="project" value="InterPro"/>
</dbReference>
<evidence type="ECO:0000256" key="2">
    <source>
        <dbReference type="ARBA" id="ARBA00022475"/>
    </source>
</evidence>
<dbReference type="EMBL" id="SRSC01000001">
    <property type="protein sequence ID" value="TGU74470.1"/>
    <property type="molecule type" value="Genomic_DNA"/>
</dbReference>
<comment type="similarity">
    <text evidence="7">Belongs to the glycosyltransferase 87 family.</text>
</comment>
<feature type="transmembrane region" description="Helical" evidence="8">
    <location>
        <begin position="191"/>
        <end position="214"/>
    </location>
</feature>
<feature type="transmembrane region" description="Helical" evidence="8">
    <location>
        <begin position="114"/>
        <end position="133"/>
    </location>
</feature>
<protein>
    <submittedName>
        <fullName evidence="9">DUF2029 domain-containing protein</fullName>
    </submittedName>
</protein>
<evidence type="ECO:0000256" key="8">
    <source>
        <dbReference type="SAM" id="Phobius"/>
    </source>
</evidence>
<keyword evidence="6 8" id="KW-0472">Membrane</keyword>
<proteinExistence type="inferred from homology"/>
<feature type="transmembrane region" description="Helical" evidence="8">
    <location>
        <begin position="329"/>
        <end position="357"/>
    </location>
</feature>
<comment type="caution">
    <text evidence="9">The sequence shown here is derived from an EMBL/GenBank/DDBJ whole genome shotgun (WGS) entry which is preliminary data.</text>
</comment>
<dbReference type="Pfam" id="PF09594">
    <property type="entry name" value="GT87"/>
    <property type="match status" value="1"/>
</dbReference>
<keyword evidence="4 8" id="KW-0812">Transmembrane</keyword>
<feature type="transmembrane region" description="Helical" evidence="8">
    <location>
        <begin position="220"/>
        <end position="247"/>
    </location>
</feature>
<keyword evidence="5 8" id="KW-1133">Transmembrane helix</keyword>
<evidence type="ECO:0000256" key="6">
    <source>
        <dbReference type="ARBA" id="ARBA00023136"/>
    </source>
</evidence>
<sequence>MAESGHVIKRIVVSMPSFAKPVLATLIAVCGTLSLWRLVQYFTPEYIYQRDFIQEYLLAKAVLTGTDPYAPLPELAKRFLGPLTTAVFQHPTPHPPAVGLLFSPLGLLSYQHAVQTWFVIQLALVAASAYGMLRCLELRPTPFVVLTCSFLAVTWSPFFQDLVLGQLMTLKLALLIGTWYMLKTGREAGGGLFLGAAIAVKFIAWPLVLLLAVLRRWKAVVAAGLTVLAANGVAAMVIGSDAVIAYYTKVGPLVSSLYRGHASNFSVWSIAGRLFAGTDSPAMCGVKAAPLWSAPELAGPLAFVAPVVLLGAGLFASARVSKSSFDAPFALMVCVSILISPVAWNCYLVLAAIPAALVAKRLVEQQFPVVPTNAAIMAGALLMVPPTTLNRLMSGMGDPASAGACRPLVPFPVTTISLVPLVAVLVLMWLVWTLEVFSAGSRVEDGRGTKGLPG</sequence>
<feature type="transmembrane region" description="Helical" evidence="8">
    <location>
        <begin position="140"/>
        <end position="158"/>
    </location>
</feature>
<keyword evidence="2" id="KW-1003">Cell membrane</keyword>
<keyword evidence="10" id="KW-1185">Reference proteome</keyword>
<evidence type="ECO:0000256" key="5">
    <source>
        <dbReference type="ARBA" id="ARBA00022989"/>
    </source>
</evidence>
<dbReference type="AlphaFoldDB" id="A0A4S1CMG6"/>
<name>A0A4S1CMG6_9BACT</name>
<feature type="transmembrane region" description="Helical" evidence="8">
    <location>
        <begin position="409"/>
        <end position="432"/>
    </location>
</feature>
<evidence type="ECO:0000256" key="1">
    <source>
        <dbReference type="ARBA" id="ARBA00004651"/>
    </source>
</evidence>
<comment type="subcellular location">
    <subcellularLocation>
        <location evidence="1">Cell membrane</location>
        <topology evidence="1">Multi-pass membrane protein</topology>
    </subcellularLocation>
</comment>
<feature type="transmembrane region" description="Helical" evidence="8">
    <location>
        <begin position="21"/>
        <end position="39"/>
    </location>
</feature>
<evidence type="ECO:0000313" key="9">
    <source>
        <dbReference type="EMBL" id="TGU74470.1"/>
    </source>
</evidence>
<dbReference type="Proteomes" id="UP000306416">
    <property type="component" value="Unassembled WGS sequence"/>
</dbReference>
<dbReference type="RefSeq" id="WP_135868800.1">
    <property type="nucleotide sequence ID" value="NZ_SRSC01000001.1"/>
</dbReference>
<dbReference type="InterPro" id="IPR018584">
    <property type="entry name" value="GT87"/>
</dbReference>
<keyword evidence="3" id="KW-0808">Transferase</keyword>
<feature type="transmembrane region" description="Helical" evidence="8">
    <location>
        <begin position="297"/>
        <end position="317"/>
    </location>
</feature>
<evidence type="ECO:0000256" key="4">
    <source>
        <dbReference type="ARBA" id="ARBA00022692"/>
    </source>
</evidence>